<dbReference type="AlphaFoldDB" id="A0A6A6HR84"/>
<feature type="domain" description="Aminoglycoside phosphotransferase" evidence="1">
    <location>
        <begin position="28"/>
        <end position="195"/>
    </location>
</feature>
<organism evidence="2 3">
    <name type="scientific">Trematosphaeria pertusa</name>
    <dbReference type="NCBI Taxonomy" id="390896"/>
    <lineage>
        <taxon>Eukaryota</taxon>
        <taxon>Fungi</taxon>
        <taxon>Dikarya</taxon>
        <taxon>Ascomycota</taxon>
        <taxon>Pezizomycotina</taxon>
        <taxon>Dothideomycetes</taxon>
        <taxon>Pleosporomycetidae</taxon>
        <taxon>Pleosporales</taxon>
        <taxon>Massarineae</taxon>
        <taxon>Trematosphaeriaceae</taxon>
        <taxon>Trematosphaeria</taxon>
    </lineage>
</organism>
<dbReference type="Gene3D" id="3.90.1200.10">
    <property type="match status" value="1"/>
</dbReference>
<accession>A0A6A6HR84</accession>
<dbReference type="SUPFAM" id="SSF56112">
    <property type="entry name" value="Protein kinase-like (PK-like)"/>
    <property type="match status" value="1"/>
</dbReference>
<keyword evidence="3" id="KW-1185">Reference proteome</keyword>
<dbReference type="InterPro" id="IPR011009">
    <property type="entry name" value="Kinase-like_dom_sf"/>
</dbReference>
<dbReference type="Proteomes" id="UP000800094">
    <property type="component" value="Unassembled WGS sequence"/>
</dbReference>
<dbReference type="PANTHER" id="PTHR21310:SF15">
    <property type="entry name" value="AMINOGLYCOSIDE PHOSPHOTRANSFERASE DOMAIN-CONTAINING PROTEIN"/>
    <property type="match status" value="1"/>
</dbReference>
<evidence type="ECO:0000259" key="1">
    <source>
        <dbReference type="Pfam" id="PF01636"/>
    </source>
</evidence>
<protein>
    <recommendedName>
        <fullName evidence="1">Aminoglycoside phosphotransferase domain-containing protein</fullName>
    </recommendedName>
</protein>
<dbReference type="EMBL" id="ML987218">
    <property type="protein sequence ID" value="KAF2240379.1"/>
    <property type="molecule type" value="Genomic_DNA"/>
</dbReference>
<dbReference type="OrthoDB" id="2906425at2759"/>
<name>A0A6A6HR84_9PLEO</name>
<dbReference type="InterPro" id="IPR002575">
    <property type="entry name" value="Aminoglycoside_PTrfase"/>
</dbReference>
<dbReference type="RefSeq" id="XP_033675383.1">
    <property type="nucleotide sequence ID" value="XM_033824520.1"/>
</dbReference>
<dbReference type="PANTHER" id="PTHR21310">
    <property type="entry name" value="AMINOGLYCOSIDE PHOSPHOTRANSFERASE-RELATED-RELATED"/>
    <property type="match status" value="1"/>
</dbReference>
<proteinExistence type="predicted"/>
<feature type="non-terminal residue" evidence="2">
    <location>
        <position position="1"/>
    </location>
</feature>
<gene>
    <name evidence="2" type="ORF">BU26DRAFT_442756</name>
</gene>
<evidence type="ECO:0000313" key="3">
    <source>
        <dbReference type="Proteomes" id="UP000800094"/>
    </source>
</evidence>
<dbReference type="Pfam" id="PF01636">
    <property type="entry name" value="APH"/>
    <property type="match status" value="1"/>
</dbReference>
<sequence>FTKDSFIKSEYYPGEKQQDGRPTYPWKWSSRRLQNEAAALRLIKAHTSIAVPVVYSCKQNNWGVTSLAVQRINGITASEVVDQCRMPEGKSHVATGKCLACEQIVAENVNYFIEETVIPSLQRLKSSWTGLDGFVLPSPRIEQHDRRDSWAPKQSSVPDEYVFCHGELSRTNIMVHPTTLKVISIVDWETAGYFPAELERPLWRLNYDEYMRTFEDTARLDREIALITG</sequence>
<evidence type="ECO:0000313" key="2">
    <source>
        <dbReference type="EMBL" id="KAF2240379.1"/>
    </source>
</evidence>
<reference evidence="2" key="1">
    <citation type="journal article" date="2020" name="Stud. Mycol.">
        <title>101 Dothideomycetes genomes: a test case for predicting lifestyles and emergence of pathogens.</title>
        <authorList>
            <person name="Haridas S."/>
            <person name="Albert R."/>
            <person name="Binder M."/>
            <person name="Bloem J."/>
            <person name="Labutti K."/>
            <person name="Salamov A."/>
            <person name="Andreopoulos B."/>
            <person name="Baker S."/>
            <person name="Barry K."/>
            <person name="Bills G."/>
            <person name="Bluhm B."/>
            <person name="Cannon C."/>
            <person name="Castanera R."/>
            <person name="Culley D."/>
            <person name="Daum C."/>
            <person name="Ezra D."/>
            <person name="Gonzalez J."/>
            <person name="Henrissat B."/>
            <person name="Kuo A."/>
            <person name="Liang C."/>
            <person name="Lipzen A."/>
            <person name="Lutzoni F."/>
            <person name="Magnuson J."/>
            <person name="Mondo S."/>
            <person name="Nolan M."/>
            <person name="Ohm R."/>
            <person name="Pangilinan J."/>
            <person name="Park H.-J."/>
            <person name="Ramirez L."/>
            <person name="Alfaro M."/>
            <person name="Sun H."/>
            <person name="Tritt A."/>
            <person name="Yoshinaga Y."/>
            <person name="Zwiers L.-H."/>
            <person name="Turgeon B."/>
            <person name="Goodwin S."/>
            <person name="Spatafora J."/>
            <person name="Crous P."/>
            <person name="Grigoriev I."/>
        </authorList>
    </citation>
    <scope>NUCLEOTIDE SEQUENCE</scope>
    <source>
        <strain evidence="2">CBS 122368</strain>
    </source>
</reference>
<dbReference type="InterPro" id="IPR051678">
    <property type="entry name" value="AGP_Transferase"/>
</dbReference>
<dbReference type="GeneID" id="54577850"/>